<evidence type="ECO:0000256" key="3">
    <source>
        <dbReference type="SAM" id="MobiDB-lite"/>
    </source>
</evidence>
<name>A0A9P4NKR5_9PEZI</name>
<proteinExistence type="predicted"/>
<dbReference type="InterPro" id="IPR050825">
    <property type="entry name" value="RBM42_RBP45_47-like"/>
</dbReference>
<organism evidence="5 6">
    <name type="scientific">Tothia fuscella</name>
    <dbReference type="NCBI Taxonomy" id="1048955"/>
    <lineage>
        <taxon>Eukaryota</taxon>
        <taxon>Fungi</taxon>
        <taxon>Dikarya</taxon>
        <taxon>Ascomycota</taxon>
        <taxon>Pezizomycotina</taxon>
        <taxon>Dothideomycetes</taxon>
        <taxon>Pleosporomycetidae</taxon>
        <taxon>Venturiales</taxon>
        <taxon>Cylindrosympodiaceae</taxon>
        <taxon>Tothia</taxon>
    </lineage>
</organism>
<dbReference type="Pfam" id="PF00076">
    <property type="entry name" value="RRM_1"/>
    <property type="match status" value="1"/>
</dbReference>
<dbReference type="Gene3D" id="3.30.70.330">
    <property type="match status" value="1"/>
</dbReference>
<keyword evidence="1 2" id="KW-0694">RNA-binding</keyword>
<dbReference type="PROSITE" id="PS50102">
    <property type="entry name" value="RRM"/>
    <property type="match status" value="1"/>
</dbReference>
<gene>
    <name evidence="5" type="ORF">EJ08DRAFT_566021</name>
</gene>
<dbReference type="EMBL" id="MU007066">
    <property type="protein sequence ID" value="KAF2426207.1"/>
    <property type="molecule type" value="Genomic_DNA"/>
</dbReference>
<dbReference type="PANTHER" id="PTHR47640">
    <property type="entry name" value="TRNA SELENOCYSTEINE 1-ASSOCIATED PROTEIN 1-RELATED-RELATED"/>
    <property type="match status" value="1"/>
</dbReference>
<evidence type="ECO:0000313" key="6">
    <source>
        <dbReference type="Proteomes" id="UP000800235"/>
    </source>
</evidence>
<keyword evidence="6" id="KW-1185">Reference proteome</keyword>
<dbReference type="PANTHER" id="PTHR47640:SF11">
    <property type="entry name" value="RNA-BINDING PROTEIN 42"/>
    <property type="match status" value="1"/>
</dbReference>
<dbReference type="GO" id="GO:0003729">
    <property type="term" value="F:mRNA binding"/>
    <property type="evidence" value="ECO:0007669"/>
    <property type="project" value="InterPro"/>
</dbReference>
<evidence type="ECO:0000256" key="2">
    <source>
        <dbReference type="PROSITE-ProRule" id="PRU00176"/>
    </source>
</evidence>
<dbReference type="OrthoDB" id="1749473at2759"/>
<dbReference type="AlphaFoldDB" id="A0A9P4NKR5"/>
<reference evidence="5" key="1">
    <citation type="journal article" date="2020" name="Stud. Mycol.">
        <title>101 Dothideomycetes genomes: a test case for predicting lifestyles and emergence of pathogens.</title>
        <authorList>
            <person name="Haridas S."/>
            <person name="Albert R."/>
            <person name="Binder M."/>
            <person name="Bloem J."/>
            <person name="Labutti K."/>
            <person name="Salamov A."/>
            <person name="Andreopoulos B."/>
            <person name="Baker S."/>
            <person name="Barry K."/>
            <person name="Bills G."/>
            <person name="Bluhm B."/>
            <person name="Cannon C."/>
            <person name="Castanera R."/>
            <person name="Culley D."/>
            <person name="Daum C."/>
            <person name="Ezra D."/>
            <person name="Gonzalez J."/>
            <person name="Henrissat B."/>
            <person name="Kuo A."/>
            <person name="Liang C."/>
            <person name="Lipzen A."/>
            <person name="Lutzoni F."/>
            <person name="Magnuson J."/>
            <person name="Mondo S."/>
            <person name="Nolan M."/>
            <person name="Ohm R."/>
            <person name="Pangilinan J."/>
            <person name="Park H.-J."/>
            <person name="Ramirez L."/>
            <person name="Alfaro M."/>
            <person name="Sun H."/>
            <person name="Tritt A."/>
            <person name="Yoshinaga Y."/>
            <person name="Zwiers L.-H."/>
            <person name="Turgeon B."/>
            <person name="Goodwin S."/>
            <person name="Spatafora J."/>
            <person name="Crous P."/>
            <person name="Grigoriev I."/>
        </authorList>
    </citation>
    <scope>NUCLEOTIDE SEQUENCE</scope>
    <source>
        <strain evidence="5">CBS 130266</strain>
    </source>
</reference>
<dbReference type="InterPro" id="IPR012677">
    <property type="entry name" value="Nucleotide-bd_a/b_plait_sf"/>
</dbReference>
<protein>
    <recommendedName>
        <fullName evidence="4">RRM domain-containing protein</fullName>
    </recommendedName>
</protein>
<evidence type="ECO:0000313" key="5">
    <source>
        <dbReference type="EMBL" id="KAF2426207.1"/>
    </source>
</evidence>
<dbReference type="Proteomes" id="UP000800235">
    <property type="component" value="Unassembled WGS sequence"/>
</dbReference>
<sequence length="273" mass="29599">STPQVGYSAYNYQQPQAYQQQQQQSAYNYSQPGYEAYAAPTAAPTIANPFAPPGQSAGGKYGNNNSFDPEYEAQIAQWQSAYANKDEAATTNKSFGKKEPLGNANTIPLGSRSTGPQLDRTELAAAATTDSRAAAVITGADGKQKTVVRSGGGKTWQDSSLLEWDPTHPRLFIGNLAGEVTDDSLLKAFSKYESVSKARVVRDHRTTKSRGFGFVSFEKSDDYFQAAKEMQGKYIGSHPVLIKRSTTEIKAVKPPVKGKGGKFGKNNNHNKKK</sequence>
<evidence type="ECO:0000256" key="1">
    <source>
        <dbReference type="ARBA" id="ARBA00022884"/>
    </source>
</evidence>
<feature type="region of interest" description="Disordered" evidence="3">
    <location>
        <begin position="248"/>
        <end position="273"/>
    </location>
</feature>
<dbReference type="SUPFAM" id="SSF54928">
    <property type="entry name" value="RNA-binding domain, RBD"/>
    <property type="match status" value="1"/>
</dbReference>
<feature type="region of interest" description="Disordered" evidence="3">
    <location>
        <begin position="89"/>
        <end position="116"/>
    </location>
</feature>
<feature type="non-terminal residue" evidence="5">
    <location>
        <position position="1"/>
    </location>
</feature>
<feature type="non-terminal residue" evidence="5">
    <location>
        <position position="273"/>
    </location>
</feature>
<comment type="caution">
    <text evidence="5">The sequence shown here is derived from an EMBL/GenBank/DDBJ whole genome shotgun (WGS) entry which is preliminary data.</text>
</comment>
<dbReference type="SMART" id="SM00360">
    <property type="entry name" value="RRM"/>
    <property type="match status" value="1"/>
</dbReference>
<dbReference type="InterPro" id="IPR035979">
    <property type="entry name" value="RBD_domain_sf"/>
</dbReference>
<feature type="domain" description="RRM" evidence="4">
    <location>
        <begin position="169"/>
        <end position="247"/>
    </location>
</feature>
<feature type="compositionally biased region" description="Polar residues" evidence="3">
    <location>
        <begin position="103"/>
        <end position="116"/>
    </location>
</feature>
<evidence type="ECO:0000259" key="4">
    <source>
        <dbReference type="PROSITE" id="PS50102"/>
    </source>
</evidence>
<accession>A0A9P4NKR5</accession>
<dbReference type="InterPro" id="IPR000504">
    <property type="entry name" value="RRM_dom"/>
</dbReference>